<dbReference type="GO" id="GO:0016755">
    <property type="term" value="F:aminoacyltransferase activity"/>
    <property type="evidence" value="ECO:0007669"/>
    <property type="project" value="InterPro"/>
</dbReference>
<gene>
    <name evidence="7" type="ORF">CJ263_00560</name>
</gene>
<keyword evidence="6" id="KW-0961">Cell wall biogenesis/degradation</keyword>
<reference evidence="7 8" key="1">
    <citation type="submission" date="2017-08" db="EMBL/GenBank/DDBJ databases">
        <title>The complete genome sequence of Maribacter sp. B1, isolated from deep-sea sediment.</title>
        <authorList>
            <person name="Wu Y.-H."/>
            <person name="Cheng H."/>
            <person name="Xu X.-W."/>
        </authorList>
    </citation>
    <scope>NUCLEOTIDE SEQUENCE [LARGE SCALE GENOMIC DNA]</scope>
    <source>
        <strain evidence="7 8">B1</strain>
    </source>
</reference>
<dbReference type="Proteomes" id="UP000215244">
    <property type="component" value="Chromosome"/>
</dbReference>
<dbReference type="InterPro" id="IPR003447">
    <property type="entry name" value="FEMABX"/>
</dbReference>
<evidence type="ECO:0000256" key="3">
    <source>
        <dbReference type="ARBA" id="ARBA00022960"/>
    </source>
</evidence>
<dbReference type="GO" id="GO:0008360">
    <property type="term" value="P:regulation of cell shape"/>
    <property type="evidence" value="ECO:0007669"/>
    <property type="project" value="UniProtKB-KW"/>
</dbReference>
<organism evidence="7 8">
    <name type="scientific">Maribacter cobaltidurans</name>
    <dbReference type="NCBI Taxonomy" id="1178778"/>
    <lineage>
        <taxon>Bacteria</taxon>
        <taxon>Pseudomonadati</taxon>
        <taxon>Bacteroidota</taxon>
        <taxon>Flavobacteriia</taxon>
        <taxon>Flavobacteriales</taxon>
        <taxon>Flavobacteriaceae</taxon>
        <taxon>Maribacter</taxon>
    </lineage>
</organism>
<dbReference type="PANTHER" id="PTHR36174:SF1">
    <property type="entry name" value="LIPID II:GLYCINE GLYCYLTRANSFERASE"/>
    <property type="match status" value="1"/>
</dbReference>
<dbReference type="KEGG" id="marb:CJ263_00560"/>
<keyword evidence="5" id="KW-0012">Acyltransferase</keyword>
<evidence type="ECO:0000256" key="6">
    <source>
        <dbReference type="ARBA" id="ARBA00023316"/>
    </source>
</evidence>
<evidence type="ECO:0000313" key="7">
    <source>
        <dbReference type="EMBL" id="ASV28841.1"/>
    </source>
</evidence>
<keyword evidence="4" id="KW-0573">Peptidoglycan synthesis</keyword>
<dbReference type="Gene3D" id="3.40.630.30">
    <property type="match status" value="1"/>
</dbReference>
<sequence length="366" mass="42560">MDFKKNIKILKIDMIEILKDKEDWVGALNTIEHTDFYFSYDYHHFSKNQEEEPILIKYSTEEGVLLLPLLLRNIEGTAYKDAISVYGYAGVLTNISAKDFDRESFQKTLHNFFEDNQIVSVFSRLHPFMEYQDELLQGLGSISDQGMVVYLDLSLPIDVQRAGFNRRLKTYLNKARKVCTVSMGTTEEELDAFIHLYHENMKRVDATESYFFDKPYFDALMASKDYTPCLMVCRDNESQQIIAGAIFVKKDNMVQYHLSGLHEDFFELNPIKLIIDEMRLIASEEGYEFMNLGGGRGGSNEDSLFRFKSGFSKAFKDFKLWKYIVNDKVYNDLCQKHLDGHSEVDIKEVTFFPAYRAPYSSIFNMT</sequence>
<keyword evidence="8" id="KW-1185">Reference proteome</keyword>
<keyword evidence="3" id="KW-0133">Cell shape</keyword>
<dbReference type="AlphaFoldDB" id="A0A223V0I2"/>
<keyword evidence="2" id="KW-0808">Transferase</keyword>
<name>A0A223V0I2_9FLAO</name>
<dbReference type="InterPro" id="IPR050644">
    <property type="entry name" value="PG_Glycine_Bridge_Synth"/>
</dbReference>
<dbReference type="GO" id="GO:0009252">
    <property type="term" value="P:peptidoglycan biosynthetic process"/>
    <property type="evidence" value="ECO:0007669"/>
    <property type="project" value="UniProtKB-KW"/>
</dbReference>
<dbReference type="SUPFAM" id="SSF55729">
    <property type="entry name" value="Acyl-CoA N-acyltransferases (Nat)"/>
    <property type="match status" value="1"/>
</dbReference>
<dbReference type="Pfam" id="PF02388">
    <property type="entry name" value="FemAB"/>
    <property type="match status" value="1"/>
</dbReference>
<evidence type="ECO:0000256" key="4">
    <source>
        <dbReference type="ARBA" id="ARBA00022984"/>
    </source>
</evidence>
<evidence type="ECO:0000256" key="5">
    <source>
        <dbReference type="ARBA" id="ARBA00023315"/>
    </source>
</evidence>
<comment type="similarity">
    <text evidence="1">Belongs to the FemABX family.</text>
</comment>
<dbReference type="GO" id="GO:0071555">
    <property type="term" value="P:cell wall organization"/>
    <property type="evidence" value="ECO:0007669"/>
    <property type="project" value="UniProtKB-KW"/>
</dbReference>
<dbReference type="InterPro" id="IPR016181">
    <property type="entry name" value="Acyl_CoA_acyltransferase"/>
</dbReference>
<accession>A0A223V0I2</accession>
<protein>
    <submittedName>
        <fullName evidence="7">Uncharacterized protein</fullName>
    </submittedName>
</protein>
<evidence type="ECO:0000256" key="2">
    <source>
        <dbReference type="ARBA" id="ARBA00022679"/>
    </source>
</evidence>
<dbReference type="EMBL" id="CP022957">
    <property type="protein sequence ID" value="ASV28841.1"/>
    <property type="molecule type" value="Genomic_DNA"/>
</dbReference>
<dbReference type="PROSITE" id="PS51191">
    <property type="entry name" value="FEMABX"/>
    <property type="match status" value="1"/>
</dbReference>
<dbReference type="PANTHER" id="PTHR36174">
    <property type="entry name" value="LIPID II:GLYCINE GLYCYLTRANSFERASE"/>
    <property type="match status" value="1"/>
</dbReference>
<evidence type="ECO:0000313" key="8">
    <source>
        <dbReference type="Proteomes" id="UP000215244"/>
    </source>
</evidence>
<proteinExistence type="inferred from homology"/>
<evidence type="ECO:0000256" key="1">
    <source>
        <dbReference type="ARBA" id="ARBA00009943"/>
    </source>
</evidence>